<dbReference type="AlphaFoldDB" id="Q4C988"/>
<keyword evidence="2" id="KW-1185">Reference proteome</keyword>
<reference evidence="1" key="1">
    <citation type="submission" date="2004-02" db="EMBL/GenBank/DDBJ databases">
        <authorList>
            <consortium name="DOE Joint Genome Institute"/>
        </authorList>
    </citation>
    <scope>NUCLEOTIDE SEQUENCE [LARGE SCALE GENOMIC DNA]</scope>
    <source>
        <strain evidence="1">WH 8501</strain>
    </source>
</reference>
<gene>
    <name evidence="1" type="ORF">CwatDRAFT_6398</name>
</gene>
<dbReference type="KEGG" id="cwa:CwatDRAFT_6398"/>
<protein>
    <recommendedName>
        <fullName evidence="3">PEP-CTERM sorting domain-containing protein</fullName>
    </recommendedName>
</protein>
<evidence type="ECO:0000313" key="1">
    <source>
        <dbReference type="EMBL" id="EAM53398.1"/>
    </source>
</evidence>
<dbReference type="RefSeq" id="WP_007303694.1">
    <property type="nucleotide sequence ID" value="NZ_AADV02000001.1"/>
</dbReference>
<proteinExistence type="predicted"/>
<reference evidence="1" key="3">
    <citation type="submission" date="2016-12" db="EMBL/GenBank/DDBJ databases">
        <title>Annotation of the draft genome assembly of Crocosphaera watsonii WH 8501.</title>
        <authorList>
            <consortium name="US DOE Joint Genome Institute (JGI-ORNL)"/>
            <person name="Larimer F."/>
            <person name="Land M."/>
        </authorList>
    </citation>
    <scope>NUCLEOTIDE SEQUENCE</scope>
    <source>
        <strain evidence="1">WH 8501</strain>
    </source>
</reference>
<dbReference type="Proteomes" id="UP000003922">
    <property type="component" value="Unassembled WGS sequence"/>
</dbReference>
<dbReference type="GeneID" id="88764546"/>
<accession>Q4C988</accession>
<evidence type="ECO:0008006" key="3">
    <source>
        <dbReference type="Google" id="ProtNLM"/>
    </source>
</evidence>
<sequence length="157" mass="17331">MGFTFTTNEHYFLTSLDIPPVHQQKNNPESNAIFAQNDNFTRGEEVSFSTSGNVDYELRVLGNQYKLLANNSQILNGSLRVYSFDPGTSNPPLGTFNPYEIPNFLFFGDNTGQESGEFTFRSAEVTINSTTVPESSASLALGILGAWGIILKIKHIL</sequence>
<name>Q4C988_CROWT</name>
<evidence type="ECO:0000313" key="2">
    <source>
        <dbReference type="Proteomes" id="UP000003922"/>
    </source>
</evidence>
<dbReference type="EMBL" id="AADV02000001">
    <property type="protein sequence ID" value="EAM53398.1"/>
    <property type="molecule type" value="Genomic_DNA"/>
</dbReference>
<comment type="caution">
    <text evidence="1">The sequence shown here is derived from an EMBL/GenBank/DDBJ whole genome shotgun (WGS) entry which is preliminary data.</text>
</comment>
<reference evidence="1" key="2">
    <citation type="submission" date="2005-06" db="EMBL/GenBank/DDBJ databases">
        <title>Sequencing of the draft genome and assembly of Crocosphaera watsonii WH 8501.</title>
        <authorList>
            <consortium name="US DOE Joint Genome Institute (JGI-PGF)"/>
            <person name="Copeland A."/>
            <person name="Lucas S."/>
            <person name="Lapidus A."/>
            <person name="Barry K."/>
            <person name="Detter C."/>
            <person name="Glavina T."/>
            <person name="Hammon N."/>
            <person name="Israni S."/>
            <person name="Pitluck S."/>
            <person name="Richardson P."/>
        </authorList>
    </citation>
    <scope>NUCLEOTIDE SEQUENCE [LARGE SCALE GENOMIC DNA]</scope>
    <source>
        <strain evidence="1">WH 8501</strain>
    </source>
</reference>
<organism evidence="1 2">
    <name type="scientific">Crocosphaera watsonii WH 8501</name>
    <dbReference type="NCBI Taxonomy" id="165597"/>
    <lineage>
        <taxon>Bacteria</taxon>
        <taxon>Bacillati</taxon>
        <taxon>Cyanobacteriota</taxon>
        <taxon>Cyanophyceae</taxon>
        <taxon>Oscillatoriophycideae</taxon>
        <taxon>Chroococcales</taxon>
        <taxon>Aphanothecaceae</taxon>
        <taxon>Crocosphaera</taxon>
    </lineage>
</organism>